<dbReference type="EMBL" id="KV454014">
    <property type="protein sequence ID" value="ODV95522.1"/>
    <property type="molecule type" value="Genomic_DNA"/>
</dbReference>
<evidence type="ECO:0000256" key="4">
    <source>
        <dbReference type="ARBA" id="ARBA00022660"/>
    </source>
</evidence>
<accession>A0A1E4TUS8</accession>
<dbReference type="Gene3D" id="1.20.5.260">
    <property type="entry name" value="Cytochrome b-c1 complex subunit 9"/>
    <property type="match status" value="1"/>
</dbReference>
<evidence type="ECO:0000256" key="8">
    <source>
        <dbReference type="ARBA" id="ARBA00022989"/>
    </source>
</evidence>
<dbReference type="GO" id="GO:0005743">
    <property type="term" value="C:mitochondrial inner membrane"/>
    <property type="evidence" value="ECO:0007669"/>
    <property type="project" value="UniProtKB-SubCell"/>
</dbReference>
<keyword evidence="10" id="KW-0472">Membrane</keyword>
<dbReference type="GO" id="GO:0006122">
    <property type="term" value="P:mitochondrial electron transport, ubiquinol to cytochrome c"/>
    <property type="evidence" value="ECO:0007669"/>
    <property type="project" value="UniProtKB-UniRule"/>
</dbReference>
<reference evidence="14" key="1">
    <citation type="submission" date="2016-05" db="EMBL/GenBank/DDBJ databases">
        <title>Comparative genomics of biotechnologically important yeasts.</title>
        <authorList>
            <consortium name="DOE Joint Genome Institute"/>
            <person name="Riley R."/>
            <person name="Haridas S."/>
            <person name="Wolfe K.H."/>
            <person name="Lopes M.R."/>
            <person name="Hittinger C.T."/>
            <person name="Goker M."/>
            <person name="Salamov A."/>
            <person name="Wisecaver J."/>
            <person name="Long T.M."/>
            <person name="Aerts A.L."/>
            <person name="Barry K."/>
            <person name="Choi C."/>
            <person name="Clum A."/>
            <person name="Coughlan A.Y."/>
            <person name="Deshpande S."/>
            <person name="Douglass A.P."/>
            <person name="Hanson S.J."/>
            <person name="Klenk H.-P."/>
            <person name="Labutti K."/>
            <person name="Lapidus A."/>
            <person name="Lindquist E."/>
            <person name="Lipzen A."/>
            <person name="Meier-Kolthoff J.P."/>
            <person name="Ohm R.A."/>
            <person name="Otillar R.P."/>
            <person name="Pangilinan J."/>
            <person name="Peng Y."/>
            <person name="Rokas A."/>
            <person name="Rosa C.A."/>
            <person name="Scheuner C."/>
            <person name="Sibirny A.A."/>
            <person name="Slot J.C."/>
            <person name="Stielow J.B."/>
            <person name="Sun H."/>
            <person name="Kurtzman C.P."/>
            <person name="Blackwell M."/>
            <person name="Grigoriev I.V."/>
            <person name="Jeffries T.W."/>
        </authorList>
    </citation>
    <scope>NUCLEOTIDE SEQUENCE [LARGE SCALE GENOMIC DNA]</scope>
    <source>
        <strain evidence="14">NRRL Y-2460</strain>
    </source>
</reference>
<evidence type="ECO:0000256" key="12">
    <source>
        <dbReference type="RuleBase" id="RU368056"/>
    </source>
</evidence>
<feature type="non-terminal residue" evidence="13">
    <location>
        <position position="54"/>
    </location>
</feature>
<dbReference type="GO" id="GO:0045275">
    <property type="term" value="C:respiratory chain complex III"/>
    <property type="evidence" value="ECO:0007669"/>
    <property type="project" value="UniProtKB-UniRule"/>
</dbReference>
<keyword evidence="4 12" id="KW-0679">Respiratory chain</keyword>
<comment type="subunit">
    <text evidence="12">Component of the ubiquinol-cytochrome c oxidoreductase (cytochrome b-c1 complex, complex III, CIII), a multisubunit enzyme composed of 3 respiratory subunits cytochrome b, cytochrome c1 and Rieske protein, 2 core protein subunits, and additional low-molecular weight protein subunits.</text>
</comment>
<evidence type="ECO:0000313" key="14">
    <source>
        <dbReference type="Proteomes" id="UP000094236"/>
    </source>
</evidence>
<dbReference type="InterPro" id="IPR008027">
    <property type="entry name" value="QCR9"/>
</dbReference>
<evidence type="ECO:0000256" key="3">
    <source>
        <dbReference type="ARBA" id="ARBA00022448"/>
    </source>
</evidence>
<keyword evidence="9 12" id="KW-0496">Mitochondrion</keyword>
<evidence type="ECO:0000256" key="9">
    <source>
        <dbReference type="ARBA" id="ARBA00023128"/>
    </source>
</evidence>
<dbReference type="STRING" id="669874.A0A1E4TUS8"/>
<evidence type="ECO:0000256" key="7">
    <source>
        <dbReference type="ARBA" id="ARBA00022982"/>
    </source>
</evidence>
<keyword evidence="5" id="KW-0812">Transmembrane</keyword>
<evidence type="ECO:0000256" key="10">
    <source>
        <dbReference type="ARBA" id="ARBA00023136"/>
    </source>
</evidence>
<evidence type="ECO:0000256" key="6">
    <source>
        <dbReference type="ARBA" id="ARBA00022792"/>
    </source>
</evidence>
<evidence type="ECO:0000256" key="11">
    <source>
        <dbReference type="ARBA" id="ARBA00044247"/>
    </source>
</evidence>
<comment type="similarity">
    <text evidence="2 12">Belongs to the UQCR10/QCR9 family.</text>
</comment>
<organism evidence="13 14">
    <name type="scientific">Pachysolen tannophilus NRRL Y-2460</name>
    <dbReference type="NCBI Taxonomy" id="669874"/>
    <lineage>
        <taxon>Eukaryota</taxon>
        <taxon>Fungi</taxon>
        <taxon>Dikarya</taxon>
        <taxon>Ascomycota</taxon>
        <taxon>Saccharomycotina</taxon>
        <taxon>Pichiomycetes</taxon>
        <taxon>Pachysolenaceae</taxon>
        <taxon>Pachysolen</taxon>
    </lineage>
</organism>
<dbReference type="InterPro" id="IPR036656">
    <property type="entry name" value="QCR9_sf"/>
</dbReference>
<name>A0A1E4TUS8_PACTA</name>
<keyword evidence="3 12" id="KW-0813">Transport</keyword>
<dbReference type="SUPFAM" id="SSF81514">
    <property type="entry name" value="Subunit X (non-heme 7 kDa protein) of cytochrome bc1 complex (Ubiquinol-cytochrome c reductase)"/>
    <property type="match status" value="1"/>
</dbReference>
<dbReference type="OrthoDB" id="44067at2759"/>
<dbReference type="FunFam" id="1.20.5.260:FF:000001">
    <property type="entry name" value="Cytochrome b-c1 complex subunit 9"/>
    <property type="match status" value="1"/>
</dbReference>
<keyword evidence="8" id="KW-1133">Transmembrane helix</keyword>
<comment type="subcellular location">
    <subcellularLocation>
        <location evidence="1 12">Mitochondrion inner membrane</location>
        <topology evidence="1 12">Single-pass membrane protein</topology>
    </subcellularLocation>
</comment>
<dbReference type="Proteomes" id="UP000094236">
    <property type="component" value="Unassembled WGS sequence"/>
</dbReference>
<sequence>YTTIFNTLCKRNSVYVAAILGTTFAFQAAFDSGVTAWYNAHNKGKLWADVKQTI</sequence>
<feature type="non-terminal residue" evidence="13">
    <location>
        <position position="1"/>
    </location>
</feature>
<protein>
    <recommendedName>
        <fullName evidence="11 12">Complex III subunit 9</fullName>
    </recommendedName>
</protein>
<proteinExistence type="inferred from homology"/>
<dbReference type="AlphaFoldDB" id="A0A1E4TUS8"/>
<comment type="function">
    <text evidence="12">Component of the ubiquinol-cytochrome c oxidoreductase, a multisubunit transmembrane complex that is part of the mitochondrial electron transport chain which drives oxidative phosphorylation. The complex plays an important role in the uptake of multiple carbon sources present in different host niches.</text>
</comment>
<gene>
    <name evidence="13" type="ORF">PACTADRAFT_30262</name>
</gene>
<evidence type="ECO:0000313" key="13">
    <source>
        <dbReference type="EMBL" id="ODV95522.1"/>
    </source>
</evidence>
<dbReference type="PANTHER" id="PTHR12980:SF0">
    <property type="entry name" value="CYTOCHROME B-C1 COMPLEX SUBUNIT 9"/>
    <property type="match status" value="1"/>
</dbReference>
<dbReference type="Pfam" id="PF05365">
    <property type="entry name" value="UCR_UQCRX_QCR9"/>
    <property type="match status" value="1"/>
</dbReference>
<evidence type="ECO:0000256" key="1">
    <source>
        <dbReference type="ARBA" id="ARBA00004434"/>
    </source>
</evidence>
<keyword evidence="14" id="KW-1185">Reference proteome</keyword>
<keyword evidence="6 12" id="KW-0999">Mitochondrion inner membrane</keyword>
<evidence type="ECO:0000256" key="2">
    <source>
        <dbReference type="ARBA" id="ARBA00007856"/>
    </source>
</evidence>
<dbReference type="PANTHER" id="PTHR12980">
    <property type="entry name" value="UBIQUINOL-CYTOCHROME C REDUCTASE COMPLEX, SUBUNIT X"/>
    <property type="match status" value="1"/>
</dbReference>
<evidence type="ECO:0000256" key="5">
    <source>
        <dbReference type="ARBA" id="ARBA00022692"/>
    </source>
</evidence>
<keyword evidence="7 12" id="KW-0249">Electron transport</keyword>